<evidence type="ECO:0000256" key="1">
    <source>
        <dbReference type="SAM" id="SignalP"/>
    </source>
</evidence>
<protein>
    <recommendedName>
        <fullName evidence="4">PKD domain-containing protein</fullName>
    </recommendedName>
</protein>
<dbReference type="eggNOG" id="ENOG5032ZQT">
    <property type="taxonomic scope" value="Bacteria"/>
</dbReference>
<dbReference type="OMA" id="VFRYFQT"/>
<dbReference type="Proteomes" id="UP000006461">
    <property type="component" value="Chromosome"/>
</dbReference>
<keyword evidence="1" id="KW-0732">Signal</keyword>
<feature type="chain" id="PRO_5003689009" description="PKD domain-containing protein" evidence="1">
    <location>
        <begin position="24"/>
        <end position="299"/>
    </location>
</feature>
<name>I4ERF4_MODI5</name>
<dbReference type="STRING" id="477641.MODMU_0510"/>
<dbReference type="EMBL" id="FO203431">
    <property type="protein sequence ID" value="CCH85967.1"/>
    <property type="molecule type" value="Genomic_DNA"/>
</dbReference>
<sequence length="299" mass="31567">MRLRIVVVALALVWVTLASTAAAAPPCRRGSCPDVNIGEGAITASYVDGDASSPVRSASNAAPPPELPYRWYLRTSCQVTDETQGGCVAGNNECPTVEGRLIYYYIVLHRRILLSTGPIDAVPVPAGTAVGDVYGPLVPEGGSCVDVTDLNPPPSPDEVFRYFQTLPLPQLTTRQQPPGEALVGLPVIFFTDSPTTQLFTVDIRGFTVDIAATASTYSWDTGDGVVLTTDDPGAPYPNETITHDYSSGTYTASLTTTWSATYSVDGGVQADVPGTTTTQGAPATFTVLQARTVLTNPYD</sequence>
<dbReference type="KEGG" id="mmar:MODMU_0510"/>
<evidence type="ECO:0008006" key="4">
    <source>
        <dbReference type="Google" id="ProtNLM"/>
    </source>
</evidence>
<dbReference type="OrthoDB" id="5192284at2"/>
<accession>I4ERF4</accession>
<reference evidence="2 3" key="1">
    <citation type="journal article" date="2012" name="J. Bacteriol.">
        <title>Genome Sequence of Radiation-Resistant Modestobacter marinus Strain BC501, a Representative Actinobacterium That Thrives on Calcareous Stone Surfaces.</title>
        <authorList>
            <person name="Normand P."/>
            <person name="Gury J."/>
            <person name="Pujic P."/>
            <person name="Chouaia B."/>
            <person name="Crotti E."/>
            <person name="Brusetti L."/>
            <person name="Daffonchio D."/>
            <person name="Vacherie B."/>
            <person name="Barbe V."/>
            <person name="Medigue C."/>
            <person name="Calteau A."/>
            <person name="Ghodhbane-Gtari F."/>
            <person name="Essoussi I."/>
            <person name="Nouioui I."/>
            <person name="Abbassi-Ghozzi I."/>
            <person name="Gtari M."/>
        </authorList>
    </citation>
    <scope>NUCLEOTIDE SEQUENCE [LARGE SCALE GENOMIC DNA]</scope>
    <source>
        <strain evidence="3">BC 501</strain>
    </source>
</reference>
<dbReference type="PATRIC" id="fig|477641.3.peg.479"/>
<evidence type="ECO:0000313" key="2">
    <source>
        <dbReference type="EMBL" id="CCH85967.1"/>
    </source>
</evidence>
<keyword evidence="3" id="KW-1185">Reference proteome</keyword>
<dbReference type="HOGENOM" id="CLU_905396_0_0_11"/>
<proteinExistence type="predicted"/>
<evidence type="ECO:0000313" key="3">
    <source>
        <dbReference type="Proteomes" id="UP000006461"/>
    </source>
</evidence>
<feature type="signal peptide" evidence="1">
    <location>
        <begin position="1"/>
        <end position="23"/>
    </location>
</feature>
<dbReference type="AlphaFoldDB" id="I4ERF4"/>
<gene>
    <name evidence="2" type="ordered locus">MODMU_0510</name>
</gene>
<organism evidence="2 3">
    <name type="scientific">Modestobacter italicus (strain DSM 44449 / CECT 9708 / BC 501)</name>
    <dbReference type="NCBI Taxonomy" id="2732864"/>
    <lineage>
        <taxon>Bacteria</taxon>
        <taxon>Bacillati</taxon>
        <taxon>Actinomycetota</taxon>
        <taxon>Actinomycetes</taxon>
        <taxon>Geodermatophilales</taxon>
        <taxon>Geodermatophilaceae</taxon>
        <taxon>Modestobacter</taxon>
    </lineage>
</organism>
<dbReference type="CDD" id="cd00146">
    <property type="entry name" value="PKD"/>
    <property type="match status" value="1"/>
</dbReference>